<evidence type="ECO:0000313" key="4">
    <source>
        <dbReference type="Proteomes" id="UP001209878"/>
    </source>
</evidence>
<feature type="region of interest" description="Disordered" evidence="1">
    <location>
        <begin position="161"/>
        <end position="181"/>
    </location>
</feature>
<feature type="region of interest" description="Disordered" evidence="1">
    <location>
        <begin position="401"/>
        <end position="493"/>
    </location>
</feature>
<proteinExistence type="predicted"/>
<feature type="region of interest" description="Disordered" evidence="1">
    <location>
        <begin position="333"/>
        <end position="375"/>
    </location>
</feature>
<dbReference type="SMART" id="SM00271">
    <property type="entry name" value="DnaJ"/>
    <property type="match status" value="1"/>
</dbReference>
<feature type="compositionally biased region" description="Basic and acidic residues" evidence="1">
    <location>
        <begin position="401"/>
        <end position="412"/>
    </location>
</feature>
<evidence type="ECO:0000256" key="1">
    <source>
        <dbReference type="SAM" id="MobiDB-lite"/>
    </source>
</evidence>
<dbReference type="InterPro" id="IPR051100">
    <property type="entry name" value="DnaJ_subfamily_B/C"/>
</dbReference>
<evidence type="ECO:0000313" key="3">
    <source>
        <dbReference type="EMBL" id="KAK2172859.1"/>
    </source>
</evidence>
<dbReference type="SUPFAM" id="SSF46565">
    <property type="entry name" value="Chaperone J-domain"/>
    <property type="match status" value="1"/>
</dbReference>
<feature type="compositionally biased region" description="Low complexity" evidence="1">
    <location>
        <begin position="84"/>
        <end position="96"/>
    </location>
</feature>
<dbReference type="AlphaFoldDB" id="A0AAD9KKL9"/>
<protein>
    <recommendedName>
        <fullName evidence="2">J domain-containing protein</fullName>
    </recommendedName>
</protein>
<organism evidence="3 4">
    <name type="scientific">Ridgeia piscesae</name>
    <name type="common">Tubeworm</name>
    <dbReference type="NCBI Taxonomy" id="27915"/>
    <lineage>
        <taxon>Eukaryota</taxon>
        <taxon>Metazoa</taxon>
        <taxon>Spiralia</taxon>
        <taxon>Lophotrochozoa</taxon>
        <taxon>Annelida</taxon>
        <taxon>Polychaeta</taxon>
        <taxon>Sedentaria</taxon>
        <taxon>Canalipalpata</taxon>
        <taxon>Sabellida</taxon>
        <taxon>Siboglinidae</taxon>
        <taxon>Ridgeia</taxon>
    </lineage>
</organism>
<dbReference type="PROSITE" id="PS50076">
    <property type="entry name" value="DNAJ_2"/>
    <property type="match status" value="1"/>
</dbReference>
<feature type="compositionally biased region" description="Low complexity" evidence="1">
    <location>
        <begin position="351"/>
        <end position="363"/>
    </location>
</feature>
<keyword evidence="4" id="KW-1185">Reference proteome</keyword>
<dbReference type="EMBL" id="JAODUO010000924">
    <property type="protein sequence ID" value="KAK2172859.1"/>
    <property type="molecule type" value="Genomic_DNA"/>
</dbReference>
<dbReference type="InterPro" id="IPR036869">
    <property type="entry name" value="J_dom_sf"/>
</dbReference>
<dbReference type="PROSITE" id="PS00636">
    <property type="entry name" value="DNAJ_1"/>
    <property type="match status" value="1"/>
</dbReference>
<dbReference type="GO" id="GO:0005783">
    <property type="term" value="C:endoplasmic reticulum"/>
    <property type="evidence" value="ECO:0007669"/>
    <property type="project" value="UniProtKB-ARBA"/>
</dbReference>
<dbReference type="CDD" id="cd06257">
    <property type="entry name" value="DnaJ"/>
    <property type="match status" value="1"/>
</dbReference>
<comment type="caution">
    <text evidence="3">The sequence shown here is derived from an EMBL/GenBank/DDBJ whole genome shotgun (WGS) entry which is preliminary data.</text>
</comment>
<dbReference type="InterPro" id="IPR001623">
    <property type="entry name" value="DnaJ_domain"/>
</dbReference>
<dbReference type="InterPro" id="IPR018253">
    <property type="entry name" value="DnaJ_domain_CS"/>
</dbReference>
<reference evidence="3" key="1">
    <citation type="journal article" date="2023" name="Mol. Biol. Evol.">
        <title>Third-Generation Sequencing Reveals the Adaptive Role of the Epigenome in Three Deep-Sea Polychaetes.</title>
        <authorList>
            <person name="Perez M."/>
            <person name="Aroh O."/>
            <person name="Sun Y."/>
            <person name="Lan Y."/>
            <person name="Juniper S.K."/>
            <person name="Young C.R."/>
            <person name="Angers B."/>
            <person name="Qian P.Y."/>
        </authorList>
    </citation>
    <scope>NUCLEOTIDE SEQUENCE</scope>
    <source>
        <strain evidence="3">R07B-5</strain>
    </source>
</reference>
<feature type="region of interest" description="Disordered" evidence="1">
    <location>
        <begin position="69"/>
        <end position="125"/>
    </location>
</feature>
<sequence length="536" mass="60205">MTMRDHYEVLGLDGKTSTEDDIKKAYRSLAKKLHPDKNKAADAEDKFKELAAAYEVLKDADKRRVYDMQKAGDEEAAKRKQEQRNAANTARTARTAKTPSQPNGYTFTSKQTAPPPKFSATDKTYSFTGTNGTRFTFRTADFDTPKATRFTFRAADFDDTDDVPKRTSSKTKMPKESPKVSFTRVKPNWRNNWNDDDDEGGDDFFPFMHRDQYLRDPFQDFHRVFSTMADQFIINSTLGFGGPNERHHLGLQFGGQPRPKPKPKKPDMEDDMYDWSKPMFRPRKKSQDFMFDDDDEDDGNTEIGSIRIRCTHCGRMFEPTVWNQHEEVCKKLHRNTPRASDLPPRPDPGLRRPTGRGTTRGSTAASNPPPTDVPNGFTPCYHCGALLRAEDAKTHIPLCRERQKAKAKERTEYGSSRDNPPSSSGYTSGGHSKYTSGMAGRSKYADEFEEPSTSTGESHSYVPHHTPTYTGRFVTARPSTARGSTGVGRSSYGVRGQSYSKGSSGLYCTQLPSVTLSAARTYFSFPSYISLAGGLR</sequence>
<dbReference type="Pfam" id="PF00226">
    <property type="entry name" value="DnaJ"/>
    <property type="match status" value="1"/>
</dbReference>
<accession>A0AAD9KKL9</accession>
<dbReference type="Gene3D" id="1.10.287.110">
    <property type="entry name" value="DnaJ domain"/>
    <property type="match status" value="1"/>
</dbReference>
<gene>
    <name evidence="3" type="ORF">NP493_924g02058</name>
</gene>
<feature type="domain" description="J" evidence="2">
    <location>
        <begin position="5"/>
        <end position="70"/>
    </location>
</feature>
<dbReference type="PRINTS" id="PR00625">
    <property type="entry name" value="JDOMAIN"/>
</dbReference>
<name>A0AAD9KKL9_RIDPI</name>
<feature type="compositionally biased region" description="Basic and acidic residues" evidence="1">
    <location>
        <begin position="69"/>
        <end position="83"/>
    </location>
</feature>
<dbReference type="Proteomes" id="UP001209878">
    <property type="component" value="Unassembled WGS sequence"/>
</dbReference>
<feature type="compositionally biased region" description="Polar residues" evidence="1">
    <location>
        <begin position="97"/>
        <end position="112"/>
    </location>
</feature>
<evidence type="ECO:0000259" key="2">
    <source>
        <dbReference type="PROSITE" id="PS50076"/>
    </source>
</evidence>
<feature type="compositionally biased region" description="Polar residues" evidence="1">
    <location>
        <begin position="413"/>
        <end position="435"/>
    </location>
</feature>
<dbReference type="PANTHER" id="PTHR43908">
    <property type="entry name" value="AT29763P-RELATED"/>
    <property type="match status" value="1"/>
</dbReference>